<accession>A0A0P4WQ20</accession>
<dbReference type="EMBL" id="GDRN01051525">
    <property type="protein sequence ID" value="JAI66391.1"/>
    <property type="molecule type" value="Transcribed_RNA"/>
</dbReference>
<sequence>MGPHTTPTPPMVLFILLVGVLLPPLMSVVGACEPEQLVQGCRLEEGACVCGLGCDTVFRFATREQCQAALKEKEKDPCEDNPCRNGGVCSQTLREPGYQCLCVNTGYYGRACHKKCPSPKQFTSGLDARFPVDCMVI</sequence>
<feature type="chain" id="PRO_5006070935" description="EGF-like domain-containing protein" evidence="2">
    <location>
        <begin position="32"/>
        <end position="137"/>
    </location>
</feature>
<keyword evidence="2" id="KW-0732">Signal</keyword>
<dbReference type="Pfam" id="PF00008">
    <property type="entry name" value="EGF"/>
    <property type="match status" value="1"/>
</dbReference>
<dbReference type="PROSITE" id="PS50026">
    <property type="entry name" value="EGF_3"/>
    <property type="match status" value="1"/>
</dbReference>
<comment type="caution">
    <text evidence="1">Lacks conserved residue(s) required for the propagation of feature annotation.</text>
</comment>
<reference evidence="4" key="1">
    <citation type="submission" date="2015-09" db="EMBL/GenBank/DDBJ databases">
        <title>Scylla olivacea transcriptome.</title>
        <authorList>
            <person name="Ikhwanuddin M."/>
        </authorList>
    </citation>
    <scope>NUCLEOTIDE SEQUENCE</scope>
</reference>
<dbReference type="InterPro" id="IPR000742">
    <property type="entry name" value="EGF"/>
</dbReference>
<feature type="disulfide bond" evidence="1">
    <location>
        <begin position="83"/>
        <end position="100"/>
    </location>
</feature>
<proteinExistence type="predicted"/>
<keyword evidence="1" id="KW-0245">EGF-like domain</keyword>
<dbReference type="AlphaFoldDB" id="A0A0P4WQ20"/>
<keyword evidence="1" id="KW-1015">Disulfide bond</keyword>
<evidence type="ECO:0000256" key="1">
    <source>
        <dbReference type="PROSITE-ProRule" id="PRU00076"/>
    </source>
</evidence>
<name>A0A0P4WQ20_SCYOL</name>
<feature type="domain" description="EGF-like" evidence="3">
    <location>
        <begin position="74"/>
        <end position="113"/>
    </location>
</feature>
<feature type="signal peptide" evidence="2">
    <location>
        <begin position="1"/>
        <end position="31"/>
    </location>
</feature>
<dbReference type="SUPFAM" id="SSF57196">
    <property type="entry name" value="EGF/Laminin"/>
    <property type="match status" value="1"/>
</dbReference>
<dbReference type="Gene3D" id="2.10.25.10">
    <property type="entry name" value="Laminin"/>
    <property type="match status" value="1"/>
</dbReference>
<protein>
    <recommendedName>
        <fullName evidence="3">EGF-like domain-containing protein</fullName>
    </recommendedName>
</protein>
<organism evidence="4">
    <name type="scientific">Scylla olivacea</name>
    <name type="common">Orange mud crab</name>
    <name type="synonym">Cancer olivacea</name>
    <dbReference type="NCBI Taxonomy" id="85551"/>
    <lineage>
        <taxon>Eukaryota</taxon>
        <taxon>Metazoa</taxon>
        <taxon>Ecdysozoa</taxon>
        <taxon>Arthropoda</taxon>
        <taxon>Crustacea</taxon>
        <taxon>Multicrustacea</taxon>
        <taxon>Malacostraca</taxon>
        <taxon>Eumalacostraca</taxon>
        <taxon>Eucarida</taxon>
        <taxon>Decapoda</taxon>
        <taxon>Pleocyemata</taxon>
        <taxon>Brachyura</taxon>
        <taxon>Eubrachyura</taxon>
        <taxon>Portunoidea</taxon>
        <taxon>Portunidae</taxon>
        <taxon>Portuninae</taxon>
        <taxon>Scylla</taxon>
    </lineage>
</organism>
<evidence type="ECO:0000259" key="3">
    <source>
        <dbReference type="PROSITE" id="PS50026"/>
    </source>
</evidence>
<evidence type="ECO:0000256" key="2">
    <source>
        <dbReference type="SAM" id="SignalP"/>
    </source>
</evidence>
<evidence type="ECO:0000313" key="4">
    <source>
        <dbReference type="EMBL" id="JAI66391.1"/>
    </source>
</evidence>